<dbReference type="EMBL" id="JX555978">
    <property type="protein sequence ID" value="AGO02741.1"/>
    <property type="molecule type" value="Genomic_DNA"/>
</dbReference>
<evidence type="ECO:0000256" key="4">
    <source>
        <dbReference type="SAM" id="SignalP"/>
    </source>
</evidence>
<dbReference type="GO" id="GO:0009279">
    <property type="term" value="C:cell outer membrane"/>
    <property type="evidence" value="ECO:0007669"/>
    <property type="project" value="UniProtKB-SubCell"/>
</dbReference>
<dbReference type="EMBL" id="JABCLD010001111">
    <property type="protein sequence ID" value="NMU25475.1"/>
    <property type="molecule type" value="Genomic_DNA"/>
</dbReference>
<accession>A0A072HCB4</accession>
<dbReference type="RefSeq" id="WP_005459338.1">
    <property type="nucleotide sequence ID" value="NZ_CABMHD010000003.1"/>
</dbReference>
<dbReference type="GO" id="GO:0015288">
    <property type="term" value="F:porin activity"/>
    <property type="evidence" value="ECO:0007669"/>
    <property type="project" value="InterPro"/>
</dbReference>
<dbReference type="CDD" id="cd00342">
    <property type="entry name" value="gram_neg_porins"/>
    <property type="match status" value="1"/>
</dbReference>
<evidence type="ECO:0000313" key="5">
    <source>
        <dbReference type="EMBL" id="AGO02741.1"/>
    </source>
</evidence>
<dbReference type="Proteomes" id="UP000555836">
    <property type="component" value="Unassembled WGS sequence"/>
</dbReference>
<evidence type="ECO:0000313" key="9">
    <source>
        <dbReference type="EMBL" id="QHH11576.1"/>
    </source>
</evidence>
<dbReference type="SMR" id="A0A072HCB4"/>
<dbReference type="InterPro" id="IPR050298">
    <property type="entry name" value="Gram-neg_bact_OMP"/>
</dbReference>
<dbReference type="EMBL" id="JAUHGG010000002">
    <property type="protein sequence ID" value="MDS1820691.1"/>
    <property type="molecule type" value="Genomic_DNA"/>
</dbReference>
<comment type="subcellular location">
    <subcellularLocation>
        <location evidence="1">Cell outer membrane</location>
        <topology evidence="1">Multi-pass membrane protein</topology>
    </subcellularLocation>
</comment>
<reference evidence="6" key="4">
    <citation type="submission" date="2019-12" db="EMBL/GenBank/DDBJ databases">
        <authorList>
            <consortium name="NCBI Pathogen Detection Project"/>
        </authorList>
    </citation>
    <scope>NUCLEOTIDE SEQUENCE</scope>
    <source>
        <strain evidence="6">1930</strain>
    </source>
</reference>
<dbReference type="Proteomes" id="UP001156560">
    <property type="component" value="Chromosome 2"/>
</dbReference>
<dbReference type="SUPFAM" id="SSF56935">
    <property type="entry name" value="Porins"/>
    <property type="match status" value="1"/>
</dbReference>
<feature type="signal peptide" evidence="4">
    <location>
        <begin position="1"/>
        <end position="21"/>
    </location>
</feature>
<feature type="chain" id="PRO_5015027888" evidence="4">
    <location>
        <begin position="22"/>
        <end position="349"/>
    </location>
</feature>
<evidence type="ECO:0000313" key="12">
    <source>
        <dbReference type="Proteomes" id="UP000555836"/>
    </source>
</evidence>
<evidence type="ECO:0000256" key="1">
    <source>
        <dbReference type="ARBA" id="ARBA00004571"/>
    </source>
</evidence>
<organism evidence="5">
    <name type="scientific">Vibrio parahaemolyticus</name>
    <dbReference type="NCBI Taxonomy" id="670"/>
    <lineage>
        <taxon>Bacteria</taxon>
        <taxon>Pseudomonadati</taxon>
        <taxon>Pseudomonadota</taxon>
        <taxon>Gammaproteobacteria</taxon>
        <taxon>Vibrionales</taxon>
        <taxon>Vibrionaceae</taxon>
        <taxon>Vibrio</taxon>
    </lineage>
</organism>
<evidence type="ECO:0000313" key="8">
    <source>
        <dbReference type="EMBL" id="NMU25475.1"/>
    </source>
</evidence>
<evidence type="ECO:0000313" key="10">
    <source>
        <dbReference type="EMBL" id="WAT92363.1"/>
    </source>
</evidence>
<dbReference type="InterPro" id="IPR023614">
    <property type="entry name" value="Porin_dom_sf"/>
</dbReference>
<dbReference type="PROSITE" id="PS51257">
    <property type="entry name" value="PROKAR_LIPOPROTEIN"/>
    <property type="match status" value="1"/>
</dbReference>
<dbReference type="EMBL" id="DACQKT010000003">
    <property type="protein sequence ID" value="HAS6676745.1"/>
    <property type="molecule type" value="Genomic_DNA"/>
</dbReference>
<dbReference type="OrthoDB" id="784582at2"/>
<reference evidence="7" key="7">
    <citation type="submission" date="2023-06" db="EMBL/GenBank/DDBJ databases">
        <title>Genomic Diversity of Vibrio spp. and Metagenomic Analysis of Pathogens in Florida Gulf Coastal Waters Following Hurricane Ian.</title>
        <authorList>
            <person name="Brumfield K.D."/>
        </authorList>
    </citation>
    <scope>NUCLEOTIDE SEQUENCE</scope>
    <source>
        <strain evidence="7">WBS2B-138</strain>
    </source>
</reference>
<dbReference type="GeneID" id="1190853"/>
<dbReference type="PANTHER" id="PTHR34501:SF2">
    <property type="entry name" value="OUTER MEMBRANE PORIN F-RELATED"/>
    <property type="match status" value="1"/>
</dbReference>
<proteinExistence type="predicted"/>
<dbReference type="Proteomes" id="UP000464718">
    <property type="component" value="Chromosome ii"/>
</dbReference>
<sequence>MKMKTLAVAVAALACGSQAFAAEVYNSDGTSLSIGGHVSVGVGEYFEDEVKVHQVSPRINVAGKKDIGNGVTVDAKGEWALNYLKGGEQSFSTRLGYIGATHEQLGRVVAGTQWAPYYDVAGVADLPIAFANDFLYDNHNNLGTGRAEKMISYRKSFQFGEGFAFNLGLGWQGENDDTGLSLVQNPSTGLPEYVSKGNKYDQRGQIALSGSVAGFGIGYVYSGGDVEISSLGTKSAESHLFSVNYGEYGSGLYAAVVYGMNDYFYEMREETSQLEGLLAYGVNNWTFSVNYEGVEDDKDNKTVKSETALQAEYSVTPSFVTFVGYQFDLGNDYNNEENDYWTLGARYYF</sequence>
<gene>
    <name evidence="5" type="primary">ompCp</name>
    <name evidence="9" type="ORF">EHC69_19945</name>
    <name evidence="8" type="ORF">HKB21_07560</name>
    <name evidence="6" type="ORF">I7278_07975</name>
    <name evidence="10" type="ORF">O1Q84_23705</name>
    <name evidence="7" type="ORF">QX249_08475</name>
</gene>
<dbReference type="PATRIC" id="fig|670.1020.peg.3357"/>
<dbReference type="PANTHER" id="PTHR34501">
    <property type="entry name" value="PROTEIN YDDL-RELATED"/>
    <property type="match status" value="1"/>
</dbReference>
<protein>
    <submittedName>
        <fullName evidence="5">Outer membrane protein C</fullName>
    </submittedName>
    <submittedName>
        <fullName evidence="6">Porin</fullName>
    </submittedName>
</protein>
<name>A0A072HCB4_VIBPH</name>
<evidence type="ECO:0000313" key="6">
    <source>
        <dbReference type="EMBL" id="HAS6676745.1"/>
    </source>
</evidence>
<dbReference type="EMBL" id="CP034299">
    <property type="protein sequence ID" value="QHH11576.1"/>
    <property type="molecule type" value="Genomic_DNA"/>
</dbReference>
<reference evidence="9 11" key="3">
    <citation type="submission" date="2018-12" db="EMBL/GenBank/DDBJ databases">
        <title>Genomic insights into the evolutionary origins and pathogenicity of five Vibrio parahaemolyticus strains isolated from the shrimp with acute hepatopancreatic necrosis disease (AHPND).</title>
        <authorList>
            <person name="Yang Q."/>
            <person name="Dong X."/>
            <person name="Xie G."/>
            <person name="Fu S."/>
            <person name="Zou P."/>
            <person name="Sun J."/>
            <person name="Wang Y."/>
            <person name="Huang J."/>
        </authorList>
    </citation>
    <scope>NUCLEOTIDE SEQUENCE [LARGE SCALE GENOMIC DNA]</scope>
    <source>
        <strain evidence="9 11">20160303005-1</strain>
    </source>
</reference>
<evidence type="ECO:0000313" key="7">
    <source>
        <dbReference type="EMBL" id="MDS1820691.1"/>
    </source>
</evidence>
<evidence type="ECO:0000256" key="2">
    <source>
        <dbReference type="ARBA" id="ARBA00022729"/>
    </source>
</evidence>
<dbReference type="Gene3D" id="2.40.160.10">
    <property type="entry name" value="Porin"/>
    <property type="match status" value="1"/>
</dbReference>
<dbReference type="OMA" id="YIGATHE"/>
<dbReference type="Proteomes" id="UP001253193">
    <property type="component" value="Unassembled WGS sequence"/>
</dbReference>
<dbReference type="InterPro" id="IPR033900">
    <property type="entry name" value="Gram_neg_porin_domain"/>
</dbReference>
<evidence type="ECO:0000256" key="3">
    <source>
        <dbReference type="ARBA" id="ARBA00023136"/>
    </source>
</evidence>
<dbReference type="EMBL" id="CP114195">
    <property type="protein sequence ID" value="WAT92363.1"/>
    <property type="molecule type" value="Genomic_DNA"/>
</dbReference>
<keyword evidence="3" id="KW-0472">Membrane</keyword>
<keyword evidence="2 4" id="KW-0732">Signal</keyword>
<reference evidence="6" key="2">
    <citation type="journal article" date="2018" name="Genome Biol.">
        <title>SKESA: strategic k-mer extension for scrupulous assemblies.</title>
        <authorList>
            <person name="Souvorov A."/>
            <person name="Agarwala R."/>
            <person name="Lipman D.J."/>
        </authorList>
    </citation>
    <scope>NUCLEOTIDE SEQUENCE</scope>
    <source>
        <strain evidence="6">1930</strain>
    </source>
</reference>
<reference evidence="10" key="6">
    <citation type="submission" date="2022-12" db="EMBL/GenBank/DDBJ databases">
        <title>Vibrio parahaemolyticus become highly virulent by producing novel Tc toxins.</title>
        <authorList>
            <person name="Yang F."/>
            <person name="You Y."/>
            <person name="Lai Q."/>
            <person name="Xu L."/>
            <person name="Li F."/>
        </authorList>
    </citation>
    <scope>NUCLEOTIDE SEQUENCE</scope>
    <source>
        <strain evidence="10">Vp-HL-202005</strain>
    </source>
</reference>
<dbReference type="Proteomes" id="UP000856022">
    <property type="component" value="Unassembled WGS sequence"/>
</dbReference>
<reference evidence="5" key="1">
    <citation type="submission" date="2012-08" db="EMBL/GenBank/DDBJ databases">
        <title>Cloning and expression of ompW and ompCp genes of Vibrio parahaemolyticus.</title>
        <authorList>
            <person name="Zhang Y.L."/>
            <person name="Liu Y."/>
        </authorList>
    </citation>
    <scope>NUCLEOTIDE SEQUENCE</scope>
    <source>
        <strain evidence="5">VPL4-90</strain>
    </source>
</reference>
<dbReference type="AlphaFoldDB" id="A0A072HCB4"/>
<reference evidence="8 12" key="5">
    <citation type="submission" date="2020-04" db="EMBL/GenBank/DDBJ databases">
        <title>Whole-genome sequencing of Vibrio spp. from China reveals different genetic environments of blaCTX-M-14 among diverse lineages.</title>
        <authorList>
            <person name="Zheng Z."/>
            <person name="Ye L."/>
            <person name="Chen S."/>
        </authorList>
    </citation>
    <scope>NUCLEOTIDE SEQUENCE [LARGE SCALE GENOMIC DNA]</scope>
    <source>
        <strain evidence="8 12">Vb0574</strain>
    </source>
</reference>
<evidence type="ECO:0000313" key="11">
    <source>
        <dbReference type="Proteomes" id="UP000464718"/>
    </source>
</evidence>